<protein>
    <submittedName>
        <fullName evidence="1">Uncharacterized protein</fullName>
    </submittedName>
</protein>
<name>A0ACC2TCY4_9FUNG</name>
<comment type="caution">
    <text evidence="1">The sequence shown here is derived from an EMBL/GenBank/DDBJ whole genome shotgun (WGS) entry which is preliminary data.</text>
</comment>
<organism evidence="1 2">
    <name type="scientific">Entomophthora muscae</name>
    <dbReference type="NCBI Taxonomy" id="34485"/>
    <lineage>
        <taxon>Eukaryota</taxon>
        <taxon>Fungi</taxon>
        <taxon>Fungi incertae sedis</taxon>
        <taxon>Zoopagomycota</taxon>
        <taxon>Entomophthoromycotina</taxon>
        <taxon>Entomophthoromycetes</taxon>
        <taxon>Entomophthorales</taxon>
        <taxon>Entomophthoraceae</taxon>
        <taxon>Entomophthora</taxon>
    </lineage>
</organism>
<evidence type="ECO:0000313" key="2">
    <source>
        <dbReference type="Proteomes" id="UP001165960"/>
    </source>
</evidence>
<accession>A0ACC2TCY4</accession>
<proteinExistence type="predicted"/>
<reference evidence="1" key="1">
    <citation type="submission" date="2022-04" db="EMBL/GenBank/DDBJ databases">
        <title>Genome of the entomopathogenic fungus Entomophthora muscae.</title>
        <authorList>
            <person name="Elya C."/>
            <person name="Lovett B.R."/>
            <person name="Lee E."/>
            <person name="Macias A.M."/>
            <person name="Hajek A.E."/>
            <person name="De Bivort B.L."/>
            <person name="Kasson M.T."/>
            <person name="De Fine Licht H.H."/>
            <person name="Stajich J.E."/>
        </authorList>
    </citation>
    <scope>NUCLEOTIDE SEQUENCE</scope>
    <source>
        <strain evidence="1">Berkeley</strain>
    </source>
</reference>
<dbReference type="Proteomes" id="UP001165960">
    <property type="component" value="Unassembled WGS sequence"/>
</dbReference>
<evidence type="ECO:0000313" key="1">
    <source>
        <dbReference type="EMBL" id="KAJ9072107.1"/>
    </source>
</evidence>
<keyword evidence="2" id="KW-1185">Reference proteome</keyword>
<dbReference type="EMBL" id="QTSX02003051">
    <property type="protein sequence ID" value="KAJ9072107.1"/>
    <property type="molecule type" value="Genomic_DNA"/>
</dbReference>
<sequence>MFDLSVGFQVQSPSREEIPDKDPLARSTEFTRYNQKDPWYVTEPRLFRDKYNFLPAYQMDMEPPITPKPMPTSATKIPLDHTNKLFGIMYIILTVKTAGLTRQQGSNQAGL</sequence>
<gene>
    <name evidence="1" type="ORF">DSO57_1030562</name>
</gene>